<sequence>MHGAFDLGRGVLETLRDANNLRQVVRVYWNSVVRQYSCGNNLALE</sequence>
<dbReference type="KEGG" id="ttu:TERTU_3670"/>
<dbReference type="Proteomes" id="UP000009080">
    <property type="component" value="Chromosome"/>
</dbReference>
<dbReference type="STRING" id="377629.TERTU_3670"/>
<gene>
    <name evidence="1" type="ordered locus">TERTU_3670</name>
</gene>
<dbReference type="HOGENOM" id="CLU_3206323_0_0_6"/>
<reference evidence="1 2" key="1">
    <citation type="journal article" date="2009" name="PLoS ONE">
        <title>The complete genome of Teredinibacter turnerae T7901: an intracellular endosymbiont of marine wood-boring bivalves (shipworms).</title>
        <authorList>
            <person name="Yang J.C."/>
            <person name="Madupu R."/>
            <person name="Durkin A.S."/>
            <person name="Ekborg N.A."/>
            <person name="Pedamallu C.S."/>
            <person name="Hostetler J.B."/>
            <person name="Radune D."/>
            <person name="Toms B.S."/>
            <person name="Henrissat B."/>
            <person name="Coutinho P.M."/>
            <person name="Schwarz S."/>
            <person name="Field L."/>
            <person name="Trindade-Silva A.E."/>
            <person name="Soares C.A.G."/>
            <person name="Elshahawi S."/>
            <person name="Hanora A."/>
            <person name="Schmidt E.W."/>
            <person name="Haygood M.G."/>
            <person name="Posfai J."/>
            <person name="Benner J."/>
            <person name="Madinger C."/>
            <person name="Nove J."/>
            <person name="Anton B."/>
            <person name="Chaudhary K."/>
            <person name="Foster J."/>
            <person name="Holman A."/>
            <person name="Kumar S."/>
            <person name="Lessard P.A."/>
            <person name="Luyten Y.A."/>
            <person name="Slatko B."/>
            <person name="Wood N."/>
            <person name="Wu B."/>
            <person name="Teplitski M."/>
            <person name="Mougous J.D."/>
            <person name="Ward N."/>
            <person name="Eisen J.A."/>
            <person name="Badger J.H."/>
            <person name="Distel D.L."/>
        </authorList>
    </citation>
    <scope>NUCLEOTIDE SEQUENCE [LARGE SCALE GENOMIC DNA]</scope>
    <source>
        <strain evidence="2">ATCC 39867 / T7901</strain>
    </source>
</reference>
<dbReference type="AlphaFoldDB" id="C5BS56"/>
<accession>C5BS56</accession>
<protein>
    <submittedName>
        <fullName evidence="1">Uncharacterized protein</fullName>
    </submittedName>
</protein>
<keyword evidence="2" id="KW-1185">Reference proteome</keyword>
<evidence type="ECO:0000313" key="1">
    <source>
        <dbReference type="EMBL" id="ACR13892.1"/>
    </source>
</evidence>
<evidence type="ECO:0000313" key="2">
    <source>
        <dbReference type="Proteomes" id="UP000009080"/>
    </source>
</evidence>
<organism evidence="1 2">
    <name type="scientific">Teredinibacter turnerae (strain ATCC 39867 / T7901)</name>
    <dbReference type="NCBI Taxonomy" id="377629"/>
    <lineage>
        <taxon>Bacteria</taxon>
        <taxon>Pseudomonadati</taxon>
        <taxon>Pseudomonadota</taxon>
        <taxon>Gammaproteobacteria</taxon>
        <taxon>Cellvibrionales</taxon>
        <taxon>Cellvibrionaceae</taxon>
        <taxon>Teredinibacter</taxon>
    </lineage>
</organism>
<proteinExistence type="predicted"/>
<dbReference type="EMBL" id="CP001614">
    <property type="protein sequence ID" value="ACR13892.1"/>
    <property type="molecule type" value="Genomic_DNA"/>
</dbReference>
<name>C5BS56_TERTT</name>